<name>A0A0A9BF16_ARUDO</name>
<proteinExistence type="predicted"/>
<dbReference type="AlphaFoldDB" id="A0A0A9BF16"/>
<protein>
    <submittedName>
        <fullName evidence="1">Uncharacterized protein</fullName>
    </submittedName>
</protein>
<sequence>MLVLIASASLPVFSAFSSGHGGVHRAVVYLGLYLAAVASGSVKPCTWPQFPNLVKS</sequence>
<reference evidence="1" key="1">
    <citation type="submission" date="2014-09" db="EMBL/GenBank/DDBJ databases">
        <authorList>
            <person name="Magalhaes I.L.F."/>
            <person name="Oliveira U."/>
            <person name="Santos F.R."/>
            <person name="Vidigal T.H.D.A."/>
            <person name="Brescovit A.D."/>
            <person name="Santos A.J."/>
        </authorList>
    </citation>
    <scope>NUCLEOTIDE SEQUENCE</scope>
    <source>
        <tissue evidence="1">Shoot tissue taken approximately 20 cm above the soil surface</tissue>
    </source>
</reference>
<organism evidence="1">
    <name type="scientific">Arundo donax</name>
    <name type="common">Giant reed</name>
    <name type="synonym">Donax arundinaceus</name>
    <dbReference type="NCBI Taxonomy" id="35708"/>
    <lineage>
        <taxon>Eukaryota</taxon>
        <taxon>Viridiplantae</taxon>
        <taxon>Streptophyta</taxon>
        <taxon>Embryophyta</taxon>
        <taxon>Tracheophyta</taxon>
        <taxon>Spermatophyta</taxon>
        <taxon>Magnoliopsida</taxon>
        <taxon>Liliopsida</taxon>
        <taxon>Poales</taxon>
        <taxon>Poaceae</taxon>
        <taxon>PACMAD clade</taxon>
        <taxon>Arundinoideae</taxon>
        <taxon>Arundineae</taxon>
        <taxon>Arundo</taxon>
    </lineage>
</organism>
<evidence type="ECO:0000313" key="1">
    <source>
        <dbReference type="EMBL" id="JAD60733.1"/>
    </source>
</evidence>
<accession>A0A0A9BF16</accession>
<reference evidence="1" key="2">
    <citation type="journal article" date="2015" name="Data Brief">
        <title>Shoot transcriptome of the giant reed, Arundo donax.</title>
        <authorList>
            <person name="Barrero R.A."/>
            <person name="Guerrero F.D."/>
            <person name="Moolhuijzen P."/>
            <person name="Goolsby J.A."/>
            <person name="Tidwell J."/>
            <person name="Bellgard S.E."/>
            <person name="Bellgard M.I."/>
        </authorList>
    </citation>
    <scope>NUCLEOTIDE SEQUENCE</scope>
    <source>
        <tissue evidence="1">Shoot tissue taken approximately 20 cm above the soil surface</tissue>
    </source>
</reference>
<dbReference type="EMBL" id="GBRH01237162">
    <property type="protein sequence ID" value="JAD60733.1"/>
    <property type="molecule type" value="Transcribed_RNA"/>
</dbReference>